<evidence type="ECO:0000256" key="9">
    <source>
        <dbReference type="ARBA" id="ARBA00031586"/>
    </source>
</evidence>
<comment type="similarity">
    <text evidence="2">Belongs to the complex I subunit 4L family.</text>
</comment>
<keyword evidence="6 11" id="KW-1133">Transmembrane helix</keyword>
<dbReference type="AlphaFoldDB" id="A0A8T9ZXW6"/>
<dbReference type="EMBL" id="MW619693">
    <property type="protein sequence ID" value="UPL65903.1"/>
    <property type="molecule type" value="Genomic_DNA"/>
</dbReference>
<evidence type="ECO:0000256" key="1">
    <source>
        <dbReference type="ARBA" id="ARBA00004141"/>
    </source>
</evidence>
<proteinExistence type="inferred from homology"/>
<evidence type="ECO:0000256" key="11">
    <source>
        <dbReference type="SAM" id="Phobius"/>
    </source>
</evidence>
<geneLocation type="mitochondrion" evidence="12"/>
<sequence length="97" mass="11509">MYYMFDYLILFIMFMTGLFVFVSMRKHLLITLLSLEYLVLSIYMCLMYYMMLYFGDFYMILLFLSLSVCEGVLGLSVLVGLIRCHGNDLLSSLFIKW</sequence>
<dbReference type="Gene3D" id="1.10.287.3510">
    <property type="match status" value="1"/>
</dbReference>
<keyword evidence="12" id="KW-0496">Mitochondrion</keyword>
<evidence type="ECO:0000256" key="5">
    <source>
        <dbReference type="ARBA" id="ARBA00022967"/>
    </source>
</evidence>
<keyword evidence="7" id="KW-0520">NAD</keyword>
<name>A0A8T9ZXW6_9HEMI</name>
<evidence type="ECO:0000256" key="3">
    <source>
        <dbReference type="ARBA" id="ARBA00016612"/>
    </source>
</evidence>
<evidence type="ECO:0000256" key="2">
    <source>
        <dbReference type="ARBA" id="ARBA00010519"/>
    </source>
</evidence>
<feature type="transmembrane region" description="Helical" evidence="11">
    <location>
        <begin position="29"/>
        <end position="51"/>
    </location>
</feature>
<keyword evidence="5" id="KW-1278">Translocase</keyword>
<comment type="subcellular location">
    <subcellularLocation>
        <location evidence="1">Membrane</location>
        <topology evidence="1">Multi-pass membrane protein</topology>
    </subcellularLocation>
</comment>
<dbReference type="Pfam" id="PF00420">
    <property type="entry name" value="Oxidored_q2"/>
    <property type="match status" value="1"/>
</dbReference>
<protein>
    <recommendedName>
        <fullName evidence="3">NADH-ubiquinone oxidoreductase chain 4L</fullName>
    </recommendedName>
    <alternativeName>
        <fullName evidence="9">NADH dehydrogenase subunit 4L</fullName>
    </alternativeName>
</protein>
<evidence type="ECO:0000256" key="10">
    <source>
        <dbReference type="ARBA" id="ARBA00049551"/>
    </source>
</evidence>
<evidence type="ECO:0000256" key="4">
    <source>
        <dbReference type="ARBA" id="ARBA00022692"/>
    </source>
</evidence>
<dbReference type="InterPro" id="IPR039428">
    <property type="entry name" value="NUOK/Mnh_C1-like"/>
</dbReference>
<dbReference type="GO" id="GO:0016020">
    <property type="term" value="C:membrane"/>
    <property type="evidence" value="ECO:0007669"/>
    <property type="project" value="UniProtKB-SubCell"/>
</dbReference>
<keyword evidence="8 11" id="KW-0472">Membrane</keyword>
<organism evidence="12">
    <name type="scientific">Lasiolabops cosmopolites</name>
    <dbReference type="NCBI Taxonomy" id="2813038"/>
    <lineage>
        <taxon>Eukaryota</taxon>
        <taxon>Metazoa</taxon>
        <taxon>Ecdysozoa</taxon>
        <taxon>Arthropoda</taxon>
        <taxon>Hexapoda</taxon>
        <taxon>Insecta</taxon>
        <taxon>Pterygota</taxon>
        <taxon>Neoptera</taxon>
        <taxon>Paraneoptera</taxon>
        <taxon>Hemiptera</taxon>
        <taxon>Heteroptera</taxon>
        <taxon>Panheteroptera</taxon>
        <taxon>Cimicomorpha</taxon>
        <taxon>Miridae</taxon>
        <taxon>Leucophoropterini</taxon>
        <taxon>Lasiolabops</taxon>
    </lineage>
</organism>
<reference evidence="12" key="1">
    <citation type="journal article" date="2022" name="Cladistics">
        <title>Diversification of the phytophagous lineages of true bugs (Insecta: Hemiptera: Heteroptera) shortly after that of the flowering plants.</title>
        <authorList>
            <person name="Ye F."/>
            <person name="Kment P."/>
            <person name="Redei D."/>
            <person name="Luo J.Y."/>
            <person name="Wang Y.H."/>
            <person name="Kuechler S.M."/>
            <person name="Zhang W.W."/>
            <person name="Chen P.P."/>
            <person name="Wu H.Y."/>
            <person name="Wu Y.Z."/>
            <person name="Sun X.Y."/>
            <person name="Ding L."/>
            <person name="Wang Y.R."/>
            <person name="Xie Q."/>
        </authorList>
    </citation>
    <scope>NUCLEOTIDE SEQUENCE</scope>
</reference>
<dbReference type="GO" id="GO:0008137">
    <property type="term" value="F:NADH dehydrogenase (ubiquinone) activity"/>
    <property type="evidence" value="ECO:0007669"/>
    <property type="project" value="UniProtKB-EC"/>
</dbReference>
<comment type="catalytic activity">
    <reaction evidence="10">
        <text>a ubiquinone + NADH + 5 H(+)(in) = a ubiquinol + NAD(+) + 4 H(+)(out)</text>
        <dbReference type="Rhea" id="RHEA:29091"/>
        <dbReference type="Rhea" id="RHEA-COMP:9565"/>
        <dbReference type="Rhea" id="RHEA-COMP:9566"/>
        <dbReference type="ChEBI" id="CHEBI:15378"/>
        <dbReference type="ChEBI" id="CHEBI:16389"/>
        <dbReference type="ChEBI" id="CHEBI:17976"/>
        <dbReference type="ChEBI" id="CHEBI:57540"/>
        <dbReference type="ChEBI" id="CHEBI:57945"/>
        <dbReference type="EC" id="7.1.1.2"/>
    </reaction>
</comment>
<evidence type="ECO:0000313" key="12">
    <source>
        <dbReference type="EMBL" id="UPL65903.1"/>
    </source>
</evidence>
<evidence type="ECO:0000256" key="6">
    <source>
        <dbReference type="ARBA" id="ARBA00022989"/>
    </source>
</evidence>
<evidence type="ECO:0000256" key="7">
    <source>
        <dbReference type="ARBA" id="ARBA00023027"/>
    </source>
</evidence>
<feature type="transmembrane region" description="Helical" evidence="11">
    <location>
        <begin position="57"/>
        <end position="82"/>
    </location>
</feature>
<evidence type="ECO:0000256" key="8">
    <source>
        <dbReference type="ARBA" id="ARBA00023136"/>
    </source>
</evidence>
<feature type="transmembrane region" description="Helical" evidence="11">
    <location>
        <begin position="6"/>
        <end position="22"/>
    </location>
</feature>
<accession>A0A8T9ZXW6</accession>
<keyword evidence="4 11" id="KW-0812">Transmembrane</keyword>